<organism evidence="2 3">
    <name type="scientific">Nematocida ausubeli (strain ATCC PRA-371 / ERTm2)</name>
    <name type="common">Nematode killer fungus</name>
    <dbReference type="NCBI Taxonomy" id="1913371"/>
    <lineage>
        <taxon>Eukaryota</taxon>
        <taxon>Fungi</taxon>
        <taxon>Fungi incertae sedis</taxon>
        <taxon>Microsporidia</taxon>
        <taxon>Nematocida</taxon>
    </lineage>
</organism>
<reference evidence="2 3" key="1">
    <citation type="journal article" date="2014" name="Genome Announc.">
        <title>Genome Sequence of the Microsporidian Species Nematocida sp1 Strain ERTm6 (ATCC PRA-372).</title>
        <authorList>
            <person name="Bakowski M.A."/>
            <person name="Priest M."/>
            <person name="Young S."/>
            <person name="Cuomo C.A."/>
            <person name="Troemel E.R."/>
        </authorList>
    </citation>
    <scope>NUCLEOTIDE SEQUENCE [LARGE SCALE GENOMIC DNA]</scope>
    <source>
        <strain evidence="2 3">ERTm6</strain>
    </source>
</reference>
<keyword evidence="3" id="KW-1185">Reference proteome</keyword>
<dbReference type="PROSITE" id="PS51719">
    <property type="entry name" value="G_SEPTIN"/>
    <property type="match status" value="1"/>
</dbReference>
<dbReference type="GeneID" id="77677071"/>
<dbReference type="EMBL" id="AKIJ01000005">
    <property type="protein sequence ID" value="KFG25326.1"/>
    <property type="molecule type" value="Genomic_DNA"/>
</dbReference>
<dbReference type="Gene3D" id="3.40.50.300">
    <property type="entry name" value="P-loop containing nucleotide triphosphate hydrolases"/>
    <property type="match status" value="1"/>
</dbReference>
<sequence>MKYQRRSRNINVLFAGASNTGKTQFIKTLAGADVVSEGEVSEHQIFLNGNGIKIIDTRGYGTDKNTDEKIKAIEILVKNSYKRFLMEETKIKRDPFMEDPRIHLMVLFASPASKGMKDYDIVLLRLMNNKVNTLIVIPKCDYFTPEELQLQKQKIADLLKLNKIDTFGVEEDEDAIIYGVFGAEKNVMNNTYKERVLPHGTADITNESHSDYASFVEILSTAREDLLDLTHVHFYENYRKSMLSEQ</sequence>
<dbReference type="SUPFAM" id="SSF52540">
    <property type="entry name" value="P-loop containing nucleoside triphosphate hydrolases"/>
    <property type="match status" value="1"/>
</dbReference>
<dbReference type="HOGENOM" id="CLU_1129320_0_0_1"/>
<dbReference type="Pfam" id="PF00735">
    <property type="entry name" value="Septin"/>
    <property type="match status" value="1"/>
</dbReference>
<dbReference type="InterPro" id="IPR027417">
    <property type="entry name" value="P-loop_NTPase"/>
</dbReference>
<dbReference type="PANTHER" id="PTHR18884">
    <property type="entry name" value="SEPTIN"/>
    <property type="match status" value="1"/>
</dbReference>
<evidence type="ECO:0000259" key="1">
    <source>
        <dbReference type="PROSITE" id="PS51719"/>
    </source>
</evidence>
<accession>A0A086IZK8</accession>
<evidence type="ECO:0000313" key="2">
    <source>
        <dbReference type="EMBL" id="KFG25326.1"/>
    </source>
</evidence>
<dbReference type="AlphaFoldDB" id="A0A086IZK8"/>
<name>A0A086IZK8_NEMA1</name>
<proteinExistence type="predicted"/>
<gene>
    <name evidence="2" type="ORF">NESG_02098</name>
</gene>
<dbReference type="Proteomes" id="UP000054524">
    <property type="component" value="Unassembled WGS sequence"/>
</dbReference>
<dbReference type="RefSeq" id="XP_052903881.1">
    <property type="nucleotide sequence ID" value="XM_053049710.1"/>
</dbReference>
<comment type="caution">
    <text evidence="2">The sequence shown here is derived from an EMBL/GenBank/DDBJ whole genome shotgun (WGS) entry which is preliminary data.</text>
</comment>
<dbReference type="InterPro" id="IPR030379">
    <property type="entry name" value="G_SEPTIN_dom"/>
</dbReference>
<dbReference type="GO" id="GO:0005525">
    <property type="term" value="F:GTP binding"/>
    <property type="evidence" value="ECO:0007669"/>
    <property type="project" value="InterPro"/>
</dbReference>
<protein>
    <recommendedName>
        <fullName evidence="1">Septin-type G domain-containing protein</fullName>
    </recommendedName>
</protein>
<evidence type="ECO:0000313" key="3">
    <source>
        <dbReference type="Proteomes" id="UP000054524"/>
    </source>
</evidence>
<feature type="domain" description="Septin-type G" evidence="1">
    <location>
        <begin position="1"/>
        <end position="245"/>
    </location>
</feature>